<organism evidence="3 4">
    <name type="scientific">Pomacea canaliculata</name>
    <name type="common">Golden apple snail</name>
    <dbReference type="NCBI Taxonomy" id="400727"/>
    <lineage>
        <taxon>Eukaryota</taxon>
        <taxon>Metazoa</taxon>
        <taxon>Spiralia</taxon>
        <taxon>Lophotrochozoa</taxon>
        <taxon>Mollusca</taxon>
        <taxon>Gastropoda</taxon>
        <taxon>Caenogastropoda</taxon>
        <taxon>Architaenioglossa</taxon>
        <taxon>Ampullarioidea</taxon>
        <taxon>Ampullariidae</taxon>
        <taxon>Pomacea</taxon>
    </lineage>
</organism>
<protein>
    <recommendedName>
        <fullName evidence="2">DUF1279 domain-containing protein</fullName>
    </recommendedName>
</protein>
<accession>A0A2T7NH70</accession>
<evidence type="ECO:0000313" key="3">
    <source>
        <dbReference type="EMBL" id="PVD20527.1"/>
    </source>
</evidence>
<dbReference type="STRING" id="400727.A0A2T7NH70"/>
<evidence type="ECO:0000256" key="1">
    <source>
        <dbReference type="SAM" id="Phobius"/>
    </source>
</evidence>
<feature type="domain" description="DUF1279" evidence="2">
    <location>
        <begin position="290"/>
        <end position="377"/>
    </location>
</feature>
<dbReference type="PANTHER" id="PTHR21377:SF0">
    <property type="entry name" value="PROTEIN FAM210B, MITOCHONDRIAL"/>
    <property type="match status" value="1"/>
</dbReference>
<sequence length="395" mass="43406">MRVSLQSFGLRQAYFSTSAGDLKEPQLKHAAVMVEGIQGPVARPLSIQESKQLLQRALAYASKGLSLQGIQQECCFHTFNTNMMAAQKTTSFENELAESASPQGIQGTPNMEMGCGHFQAWLDNCRRYGLSNCDQQLQGIQTGRLTLSQVLAEQEALIAEISEGYRKRSEAQAAQFDENIQGAQGNMRLPDVSIPCPQGVQGDDCVRFKLWLENCQRFNLHDCVEQLQGFQSGRVTLAQIFAQQDAMIKDIVQIYQQKRSYSTQPERRNDLSGTAQVGGLTAESQLTQREKLKRAVKEYGSTVIIFHVAISLASLGGFYLAVSSGIDLVGILRNVGVGETVLQSKLATGTGTFVVAYAVHKVFAPVRIAITLTATPFIVRYLRRIGALKPPKKVP</sequence>
<evidence type="ECO:0000259" key="2">
    <source>
        <dbReference type="Pfam" id="PF06916"/>
    </source>
</evidence>
<dbReference type="GO" id="GO:0005739">
    <property type="term" value="C:mitochondrion"/>
    <property type="evidence" value="ECO:0007669"/>
    <property type="project" value="TreeGrafter"/>
</dbReference>
<comment type="caution">
    <text evidence="3">The sequence shown here is derived from an EMBL/GenBank/DDBJ whole genome shotgun (WGS) entry which is preliminary data.</text>
</comment>
<keyword evidence="1" id="KW-0472">Membrane</keyword>
<feature type="transmembrane region" description="Helical" evidence="1">
    <location>
        <begin position="362"/>
        <end position="382"/>
    </location>
</feature>
<feature type="transmembrane region" description="Helical" evidence="1">
    <location>
        <begin position="299"/>
        <end position="322"/>
    </location>
</feature>
<keyword evidence="1" id="KW-0812">Transmembrane</keyword>
<dbReference type="InterPro" id="IPR045866">
    <property type="entry name" value="FAM210A/B-like"/>
</dbReference>
<dbReference type="Pfam" id="PF06916">
    <property type="entry name" value="FAM210A-B_dom"/>
    <property type="match status" value="1"/>
</dbReference>
<reference evidence="3 4" key="1">
    <citation type="submission" date="2018-04" db="EMBL/GenBank/DDBJ databases">
        <title>The genome of golden apple snail Pomacea canaliculata provides insight into stress tolerance and invasive adaptation.</title>
        <authorList>
            <person name="Liu C."/>
            <person name="Liu B."/>
            <person name="Ren Y."/>
            <person name="Zhang Y."/>
            <person name="Wang H."/>
            <person name="Li S."/>
            <person name="Jiang F."/>
            <person name="Yin L."/>
            <person name="Zhang G."/>
            <person name="Qian W."/>
            <person name="Fan W."/>
        </authorList>
    </citation>
    <scope>NUCLEOTIDE SEQUENCE [LARGE SCALE GENOMIC DNA]</scope>
    <source>
        <strain evidence="3">SZHN2017</strain>
        <tissue evidence="3">Muscle</tissue>
    </source>
</reference>
<dbReference type="Proteomes" id="UP000245119">
    <property type="component" value="Linkage Group LG12"/>
</dbReference>
<dbReference type="PANTHER" id="PTHR21377">
    <property type="entry name" value="PROTEIN FAM210B, MITOCHONDRIAL"/>
    <property type="match status" value="1"/>
</dbReference>
<dbReference type="InterPro" id="IPR009688">
    <property type="entry name" value="FAM210A/B-like_dom"/>
</dbReference>
<dbReference type="OrthoDB" id="426386at2759"/>
<proteinExistence type="predicted"/>
<dbReference type="EMBL" id="PZQS01000012">
    <property type="protein sequence ID" value="PVD20527.1"/>
    <property type="molecule type" value="Genomic_DNA"/>
</dbReference>
<gene>
    <name evidence="3" type="ORF">C0Q70_18683</name>
</gene>
<keyword evidence="1" id="KW-1133">Transmembrane helix</keyword>
<name>A0A2T7NH70_POMCA</name>
<keyword evidence="4" id="KW-1185">Reference proteome</keyword>
<evidence type="ECO:0000313" key="4">
    <source>
        <dbReference type="Proteomes" id="UP000245119"/>
    </source>
</evidence>
<dbReference type="AlphaFoldDB" id="A0A2T7NH70"/>